<protein>
    <submittedName>
        <fullName evidence="3">LuxR family transcriptional regulator</fullName>
    </submittedName>
</protein>
<dbReference type="Gene3D" id="1.10.10.10">
    <property type="entry name" value="Winged helix-like DNA-binding domain superfamily/Winged helix DNA-binding domain"/>
    <property type="match status" value="1"/>
</dbReference>
<feature type="domain" description="HTH luxR-type" evidence="1">
    <location>
        <begin position="415"/>
        <end position="480"/>
    </location>
</feature>
<feature type="domain" description="HD-GYP" evidence="2">
    <location>
        <begin position="227"/>
        <end position="422"/>
    </location>
</feature>
<dbReference type="PROSITE" id="PS51832">
    <property type="entry name" value="HD_GYP"/>
    <property type="match status" value="1"/>
</dbReference>
<evidence type="ECO:0000313" key="3">
    <source>
        <dbReference type="EMBL" id="NGZ85861.1"/>
    </source>
</evidence>
<dbReference type="RefSeq" id="WP_166105254.1">
    <property type="nucleotide sequence ID" value="NZ_JAADJT010000007.1"/>
</dbReference>
<evidence type="ECO:0000313" key="4">
    <source>
        <dbReference type="Proteomes" id="UP000666369"/>
    </source>
</evidence>
<dbReference type="SUPFAM" id="SSF46894">
    <property type="entry name" value="C-terminal effector domain of the bipartite response regulators"/>
    <property type="match status" value="1"/>
</dbReference>
<dbReference type="Pfam" id="PF00196">
    <property type="entry name" value="GerE"/>
    <property type="match status" value="1"/>
</dbReference>
<dbReference type="CDD" id="cd06170">
    <property type="entry name" value="LuxR_C_like"/>
    <property type="match status" value="1"/>
</dbReference>
<dbReference type="PRINTS" id="PR00038">
    <property type="entry name" value="HTHLUXR"/>
</dbReference>
<dbReference type="PROSITE" id="PS50043">
    <property type="entry name" value="HTH_LUXR_2"/>
    <property type="match status" value="1"/>
</dbReference>
<reference evidence="3 4" key="1">
    <citation type="submission" date="2020-01" db="EMBL/GenBank/DDBJ databases">
        <authorList>
            <person name="Lee S.D."/>
        </authorList>
    </citation>
    <scope>NUCLEOTIDE SEQUENCE [LARGE SCALE GENOMIC DNA]</scope>
    <source>
        <strain evidence="3 4">SAP-35</strain>
    </source>
</reference>
<name>A0ABX0FMW4_9BURK</name>
<evidence type="ECO:0000259" key="1">
    <source>
        <dbReference type="PROSITE" id="PS50043"/>
    </source>
</evidence>
<gene>
    <name evidence="3" type="ORF">GW587_16570</name>
</gene>
<dbReference type="InterPro" id="IPR000792">
    <property type="entry name" value="Tscrpt_reg_LuxR_C"/>
</dbReference>
<dbReference type="InterPro" id="IPR037522">
    <property type="entry name" value="HD_GYP_dom"/>
</dbReference>
<sequence>MYPATTASITDAMHTLAYVGDLSMGQPTDHSLRTAWLAARIAEAMGHSGADIAAVQQVALLRWSGCTANAAEFSALIGDDVGVRAKLLSQNPDDPELRRAGALVFPEMQPLSQIHCEVSGEIARMLQVPAEVEHALRAIFATYDGAGPNHAAQGGVPDSVYIVAMASDIEIFGREQGLPRALARIAHKSGKTYPPALADIAPRHAAGWLEQLDHDEDWHASLSFGALAGSDAVPLELLADVIDLKLPWMTGYSRSVAQTAHGAAAAMGMAAEAQLRCYRAGLVHGIGRAAVPNTVWNTIGRLSAAAREQLRLAPYWTCRAGARIGALAGDADIGSYAGERLDGSGAFRACGDTAIPLEGKIVAAATAWVALQSARPWRAAMSADEARALLQAEADAGRFDAAAVRAVSGAARPAEAPDKVLLTEREIEVFKGISLGQTNKEVARALAISPSTVRTHVENVFRKLGCTSRAAATLKASTLRLI</sequence>
<dbReference type="SUPFAM" id="SSF109604">
    <property type="entry name" value="HD-domain/PDEase-like"/>
    <property type="match status" value="2"/>
</dbReference>
<organism evidence="3 4">
    <name type="scientific">Duganella aceris</name>
    <dbReference type="NCBI Taxonomy" id="2703883"/>
    <lineage>
        <taxon>Bacteria</taxon>
        <taxon>Pseudomonadati</taxon>
        <taxon>Pseudomonadota</taxon>
        <taxon>Betaproteobacteria</taxon>
        <taxon>Burkholderiales</taxon>
        <taxon>Oxalobacteraceae</taxon>
        <taxon>Telluria group</taxon>
        <taxon>Duganella</taxon>
    </lineage>
</organism>
<reference evidence="4" key="2">
    <citation type="submission" date="2023-07" db="EMBL/GenBank/DDBJ databases">
        <title>Duganella aceri sp. nov., isolated from tree sap.</title>
        <authorList>
            <person name="Kim I.S."/>
        </authorList>
    </citation>
    <scope>NUCLEOTIDE SEQUENCE [LARGE SCALE GENOMIC DNA]</scope>
    <source>
        <strain evidence="4">SAP-35</strain>
    </source>
</reference>
<dbReference type="Gene3D" id="1.10.3210.10">
    <property type="entry name" value="Hypothetical protein af1432"/>
    <property type="match status" value="2"/>
</dbReference>
<evidence type="ECO:0000259" key="2">
    <source>
        <dbReference type="PROSITE" id="PS51832"/>
    </source>
</evidence>
<dbReference type="EMBL" id="JAADJT010000007">
    <property type="protein sequence ID" value="NGZ85861.1"/>
    <property type="molecule type" value="Genomic_DNA"/>
</dbReference>
<dbReference type="PROSITE" id="PS00622">
    <property type="entry name" value="HTH_LUXR_1"/>
    <property type="match status" value="1"/>
</dbReference>
<dbReference type="Proteomes" id="UP000666369">
    <property type="component" value="Unassembled WGS sequence"/>
</dbReference>
<accession>A0ABX0FMW4</accession>
<dbReference type="InterPro" id="IPR052020">
    <property type="entry name" value="Cyclic_di-GMP/3'3'-cGAMP_PDE"/>
</dbReference>
<dbReference type="InterPro" id="IPR016032">
    <property type="entry name" value="Sig_transdc_resp-reg_C-effctor"/>
</dbReference>
<dbReference type="SMART" id="SM00421">
    <property type="entry name" value="HTH_LUXR"/>
    <property type="match status" value="1"/>
</dbReference>
<comment type="caution">
    <text evidence="3">The sequence shown here is derived from an EMBL/GenBank/DDBJ whole genome shotgun (WGS) entry which is preliminary data.</text>
</comment>
<dbReference type="Pfam" id="PF13487">
    <property type="entry name" value="HD_5"/>
    <property type="match status" value="1"/>
</dbReference>
<proteinExistence type="predicted"/>
<dbReference type="InterPro" id="IPR036388">
    <property type="entry name" value="WH-like_DNA-bd_sf"/>
</dbReference>
<dbReference type="PANTHER" id="PTHR45228">
    <property type="entry name" value="CYCLIC DI-GMP PHOSPHODIESTERASE TM_0186-RELATED"/>
    <property type="match status" value="1"/>
</dbReference>
<keyword evidence="4" id="KW-1185">Reference proteome</keyword>